<dbReference type="AlphaFoldDB" id="A0A1H2WVC0"/>
<dbReference type="Gene3D" id="1.10.472.20">
    <property type="entry name" value="Nitrile hydratase, beta subunit"/>
    <property type="match status" value="1"/>
</dbReference>
<dbReference type="STRING" id="356660.SAMN05444336_102511"/>
<dbReference type="InterPro" id="IPR049054">
    <property type="entry name" value="CN_hydtase_beta-like_N"/>
</dbReference>
<gene>
    <name evidence="2" type="ORF">SAMN05444336_102511</name>
</gene>
<accession>A0A1H2WVC0</accession>
<name>A0A1H2WVC0_9RHOB</name>
<dbReference type="InterPro" id="IPR008990">
    <property type="entry name" value="Elect_transpt_acc-like_dom_sf"/>
</dbReference>
<dbReference type="EMBL" id="FNMZ01000002">
    <property type="protein sequence ID" value="SDW84562.1"/>
    <property type="molecule type" value="Genomic_DNA"/>
</dbReference>
<dbReference type="Pfam" id="PF21006">
    <property type="entry name" value="NHase_beta_N"/>
    <property type="match status" value="1"/>
</dbReference>
<evidence type="ECO:0000313" key="3">
    <source>
        <dbReference type="Proteomes" id="UP000199118"/>
    </source>
</evidence>
<keyword evidence="3" id="KW-1185">Reference proteome</keyword>
<dbReference type="SUPFAM" id="SSF50090">
    <property type="entry name" value="Electron transport accessory proteins"/>
    <property type="match status" value="1"/>
</dbReference>
<dbReference type="OrthoDB" id="7856991at2"/>
<evidence type="ECO:0000259" key="1">
    <source>
        <dbReference type="Pfam" id="PF21006"/>
    </source>
</evidence>
<reference evidence="2 3" key="1">
    <citation type="submission" date="2016-10" db="EMBL/GenBank/DDBJ databases">
        <authorList>
            <person name="de Groot N.N."/>
        </authorList>
    </citation>
    <scope>NUCLEOTIDE SEQUENCE [LARGE SCALE GENOMIC DNA]</scope>
    <source>
        <strain evidence="2 3">DSM 17890</strain>
    </source>
</reference>
<sequence>MGGLPAGPVVPEEHDYALWERRVDALLTLATTKGKFTVDGLRRVLEDMGPEFFETHSYYERWIESVNRNLIESGLYSTAELAAKLEEVRARGETYGECSLTAPEAGSGPEAGDG</sequence>
<protein>
    <submittedName>
        <fullName evidence="2">Nitrile hydratase beta subunit</fullName>
    </submittedName>
</protein>
<proteinExistence type="predicted"/>
<evidence type="ECO:0000313" key="2">
    <source>
        <dbReference type="EMBL" id="SDW84562.1"/>
    </source>
</evidence>
<organism evidence="2 3">
    <name type="scientific">Albimonas donghaensis</name>
    <dbReference type="NCBI Taxonomy" id="356660"/>
    <lineage>
        <taxon>Bacteria</taxon>
        <taxon>Pseudomonadati</taxon>
        <taxon>Pseudomonadota</taxon>
        <taxon>Alphaproteobacteria</taxon>
        <taxon>Rhodobacterales</taxon>
        <taxon>Paracoccaceae</taxon>
        <taxon>Albimonas</taxon>
    </lineage>
</organism>
<feature type="domain" description="Nitrile hydratase beta subunit-like N-terminal" evidence="1">
    <location>
        <begin position="1"/>
        <end position="91"/>
    </location>
</feature>
<dbReference type="InterPro" id="IPR042262">
    <property type="entry name" value="CN_hydtase_beta_C"/>
</dbReference>
<dbReference type="Proteomes" id="UP000199118">
    <property type="component" value="Unassembled WGS sequence"/>
</dbReference>